<dbReference type="STRING" id="1297742.A176_002474"/>
<feature type="region of interest" description="Disordered" evidence="1">
    <location>
        <begin position="137"/>
        <end position="165"/>
    </location>
</feature>
<dbReference type="KEGG" id="mym:A176_002474"/>
<organism evidence="3 4">
    <name type="scientific">Pseudomyxococcus hansupus</name>
    <dbReference type="NCBI Taxonomy" id="1297742"/>
    <lineage>
        <taxon>Bacteria</taxon>
        <taxon>Pseudomonadati</taxon>
        <taxon>Myxococcota</taxon>
        <taxon>Myxococcia</taxon>
        <taxon>Myxococcales</taxon>
        <taxon>Cystobacterineae</taxon>
        <taxon>Myxococcaceae</taxon>
        <taxon>Pseudomyxococcus</taxon>
    </lineage>
</organism>
<dbReference type="Proteomes" id="UP000009026">
    <property type="component" value="Chromosome"/>
</dbReference>
<dbReference type="RefSeq" id="WP_002639419.1">
    <property type="nucleotide sequence ID" value="NZ_CP012109.1"/>
</dbReference>
<evidence type="ECO:0000256" key="1">
    <source>
        <dbReference type="SAM" id="MobiDB-lite"/>
    </source>
</evidence>
<name>A0A0H4XC75_9BACT</name>
<keyword evidence="4" id="KW-1185">Reference proteome</keyword>
<dbReference type="AlphaFoldDB" id="A0A0H4XC75"/>
<dbReference type="EMBL" id="CP012109">
    <property type="protein sequence ID" value="AKQ65562.1"/>
    <property type="molecule type" value="Genomic_DNA"/>
</dbReference>
<sequence>MRLPILSAALALATVGCATSGFDKLYPGMSSHQVVEAMGSGPSRAQEYPDSSTAWYYGDDRCVLMRDDKLVAKATSEDNATINTPMVSVRDTSKALCAPEGYAAAEQRQQTIETPFGSLKGNIDPKAAYEKVKGVVTGKGGEQAPAQTEASTPSTEGAQTASPTP</sequence>
<evidence type="ECO:0000313" key="4">
    <source>
        <dbReference type="Proteomes" id="UP000009026"/>
    </source>
</evidence>
<reference evidence="3 4" key="1">
    <citation type="journal article" date="2016" name="PLoS ONE">
        <title>Complete Genome Sequence and Comparative Genomics of a Novel Myxobacterium Myxococcus hansupus.</title>
        <authorList>
            <person name="Sharma G."/>
            <person name="Narwani T."/>
            <person name="Subramanian S."/>
        </authorList>
    </citation>
    <scope>NUCLEOTIDE SEQUENCE [LARGE SCALE GENOMIC DNA]</scope>
    <source>
        <strain evidence="4">mixupus</strain>
    </source>
</reference>
<dbReference type="PATRIC" id="fig|1297742.4.peg.2499"/>
<dbReference type="OrthoDB" id="5382837at2"/>
<feature type="compositionally biased region" description="Polar residues" evidence="1">
    <location>
        <begin position="145"/>
        <end position="165"/>
    </location>
</feature>
<accession>A0A0H4XC75</accession>
<dbReference type="PROSITE" id="PS51257">
    <property type="entry name" value="PROKAR_LIPOPROTEIN"/>
    <property type="match status" value="1"/>
</dbReference>
<gene>
    <name evidence="3" type="ORF">A176_002474</name>
</gene>
<protein>
    <submittedName>
        <fullName evidence="3">Putative lipoprotein</fullName>
    </submittedName>
</protein>
<keyword evidence="3" id="KW-0449">Lipoprotein</keyword>
<feature type="chain" id="PRO_5005213450" evidence="2">
    <location>
        <begin position="19"/>
        <end position="165"/>
    </location>
</feature>
<evidence type="ECO:0000256" key="2">
    <source>
        <dbReference type="SAM" id="SignalP"/>
    </source>
</evidence>
<proteinExistence type="predicted"/>
<feature type="signal peptide" evidence="2">
    <location>
        <begin position="1"/>
        <end position="18"/>
    </location>
</feature>
<keyword evidence="2" id="KW-0732">Signal</keyword>
<evidence type="ECO:0000313" key="3">
    <source>
        <dbReference type="EMBL" id="AKQ65562.1"/>
    </source>
</evidence>